<dbReference type="InterPro" id="IPR036047">
    <property type="entry name" value="F-box-like_dom_sf"/>
</dbReference>
<accession>A0A5M3MBS7</accession>
<protein>
    <recommendedName>
        <fullName evidence="1">F-box domain-containing protein</fullName>
    </recommendedName>
</protein>
<feature type="domain" description="F-box" evidence="1">
    <location>
        <begin position="51"/>
        <end position="101"/>
    </location>
</feature>
<proteinExistence type="predicted"/>
<evidence type="ECO:0000313" key="3">
    <source>
        <dbReference type="Proteomes" id="UP000053558"/>
    </source>
</evidence>
<dbReference type="InterPro" id="IPR001810">
    <property type="entry name" value="F-box_dom"/>
</dbReference>
<reference evidence="3" key="1">
    <citation type="journal article" date="2012" name="Science">
        <title>The Paleozoic origin of enzymatic lignin decomposition reconstructed from 31 fungal genomes.</title>
        <authorList>
            <person name="Floudas D."/>
            <person name="Binder M."/>
            <person name="Riley R."/>
            <person name="Barry K."/>
            <person name="Blanchette R.A."/>
            <person name="Henrissat B."/>
            <person name="Martinez A.T."/>
            <person name="Otillar R."/>
            <person name="Spatafora J.W."/>
            <person name="Yadav J.S."/>
            <person name="Aerts A."/>
            <person name="Benoit I."/>
            <person name="Boyd A."/>
            <person name="Carlson A."/>
            <person name="Copeland A."/>
            <person name="Coutinho P.M."/>
            <person name="de Vries R.P."/>
            <person name="Ferreira P."/>
            <person name="Findley K."/>
            <person name="Foster B."/>
            <person name="Gaskell J."/>
            <person name="Glotzer D."/>
            <person name="Gorecki P."/>
            <person name="Heitman J."/>
            <person name="Hesse C."/>
            <person name="Hori C."/>
            <person name="Igarashi K."/>
            <person name="Jurgens J.A."/>
            <person name="Kallen N."/>
            <person name="Kersten P."/>
            <person name="Kohler A."/>
            <person name="Kuees U."/>
            <person name="Kumar T.K.A."/>
            <person name="Kuo A."/>
            <person name="LaButti K."/>
            <person name="Larrondo L.F."/>
            <person name="Lindquist E."/>
            <person name="Ling A."/>
            <person name="Lombard V."/>
            <person name="Lucas S."/>
            <person name="Lundell T."/>
            <person name="Martin R."/>
            <person name="McLaughlin D.J."/>
            <person name="Morgenstern I."/>
            <person name="Morin E."/>
            <person name="Murat C."/>
            <person name="Nagy L.G."/>
            <person name="Nolan M."/>
            <person name="Ohm R.A."/>
            <person name="Patyshakuliyeva A."/>
            <person name="Rokas A."/>
            <person name="Ruiz-Duenas F.J."/>
            <person name="Sabat G."/>
            <person name="Salamov A."/>
            <person name="Samejima M."/>
            <person name="Schmutz J."/>
            <person name="Slot J.C."/>
            <person name="St John F."/>
            <person name="Stenlid J."/>
            <person name="Sun H."/>
            <person name="Sun S."/>
            <person name="Syed K."/>
            <person name="Tsang A."/>
            <person name="Wiebenga A."/>
            <person name="Young D."/>
            <person name="Pisabarro A."/>
            <person name="Eastwood D.C."/>
            <person name="Martin F."/>
            <person name="Cullen D."/>
            <person name="Grigoriev I.V."/>
            <person name="Hibbett D.S."/>
        </authorList>
    </citation>
    <scope>NUCLEOTIDE SEQUENCE [LARGE SCALE GENOMIC DNA]</scope>
    <source>
        <strain evidence="3">RWD-64-598 SS2</strain>
    </source>
</reference>
<dbReference type="OrthoDB" id="3001771at2759"/>
<name>A0A5M3MBS7_CONPW</name>
<dbReference type="SUPFAM" id="SSF81383">
    <property type="entry name" value="F-box domain"/>
    <property type="match status" value="1"/>
</dbReference>
<dbReference type="AlphaFoldDB" id="A0A5M3MBS7"/>
<gene>
    <name evidence="2" type="ORF">CONPUDRAFT_76833</name>
</gene>
<dbReference type="PROSITE" id="PS50181">
    <property type="entry name" value="FBOX"/>
    <property type="match status" value="1"/>
</dbReference>
<dbReference type="Proteomes" id="UP000053558">
    <property type="component" value="Unassembled WGS sequence"/>
</dbReference>
<organism evidence="2 3">
    <name type="scientific">Coniophora puteana (strain RWD-64-598)</name>
    <name type="common">Brown rot fungus</name>
    <dbReference type="NCBI Taxonomy" id="741705"/>
    <lineage>
        <taxon>Eukaryota</taxon>
        <taxon>Fungi</taxon>
        <taxon>Dikarya</taxon>
        <taxon>Basidiomycota</taxon>
        <taxon>Agaricomycotina</taxon>
        <taxon>Agaricomycetes</taxon>
        <taxon>Agaricomycetidae</taxon>
        <taxon>Boletales</taxon>
        <taxon>Coniophorineae</taxon>
        <taxon>Coniophoraceae</taxon>
        <taxon>Coniophora</taxon>
    </lineage>
</organism>
<dbReference type="EMBL" id="JH711586">
    <property type="protein sequence ID" value="EIW76507.1"/>
    <property type="molecule type" value="Genomic_DNA"/>
</dbReference>
<dbReference type="GeneID" id="19209534"/>
<keyword evidence="3" id="KW-1185">Reference proteome</keyword>
<dbReference type="RefSeq" id="XP_007773714.1">
    <property type="nucleotide sequence ID" value="XM_007775524.1"/>
</dbReference>
<comment type="caution">
    <text evidence="2">The sequence shown here is derived from an EMBL/GenBank/DDBJ whole genome shotgun (WGS) entry which is preliminary data.</text>
</comment>
<evidence type="ECO:0000313" key="2">
    <source>
        <dbReference type="EMBL" id="EIW76507.1"/>
    </source>
</evidence>
<sequence>MVCTIQFNPGPHTQCRTQSGKEQARHANCHTDVKKDCRISDTELLSPVVISAHVNYLPTEILLVIFRLVEASSLGGASNLPYVCQRWMEVVAMDPACWRLLTVWPDKPELFVIPVVRAFFDATRDSRISIQILADHRVTPTITVAEEHDRIRQVMEYAQPHFQRLEALHIKTAYRSSVVVVSQYLNKASLGKLRWLGLDSWNVDSTAPLLITSVNLSKVDVLRIDAKSFGDLCRADILWPPIGVRHEDDGSTYNIQLHLYITRYHPAEPSHLMSALDLLIPLSLLNEKVNIRPTIFDVAFDPQSFEWCSRVETPLHFESADLADMDGPFIPTFFRCVSQPLGHLTLRRCEILPDTNIRSRFIRLKGIASASSMLNVLKTWNGQNLGITDCPGFNDEVLRDLTDGNPACYQHLRALLVTGATYTAEAFKCMVERRYPAGPPSTQERWSIDVKNGPELTAELRSWFEARVPSFSWSS</sequence>
<dbReference type="Gene3D" id="1.20.1280.50">
    <property type="match status" value="1"/>
</dbReference>
<evidence type="ECO:0000259" key="1">
    <source>
        <dbReference type="PROSITE" id="PS50181"/>
    </source>
</evidence>
<dbReference type="KEGG" id="cput:CONPUDRAFT_76833"/>